<dbReference type="Proteomes" id="UP000838878">
    <property type="component" value="Chromosome 1"/>
</dbReference>
<name>A0A8J9Y4L5_9NEOP</name>
<feature type="signal peptide" evidence="2">
    <location>
        <begin position="1"/>
        <end position="24"/>
    </location>
</feature>
<gene>
    <name evidence="3" type="ORF">BINO364_LOCUS337</name>
</gene>
<keyword evidence="2" id="KW-0732">Signal</keyword>
<dbReference type="EMBL" id="OV170221">
    <property type="protein sequence ID" value="CAH0713145.1"/>
    <property type="molecule type" value="Genomic_DNA"/>
</dbReference>
<evidence type="ECO:0000256" key="1">
    <source>
        <dbReference type="SAM" id="MobiDB-lite"/>
    </source>
</evidence>
<evidence type="ECO:0000256" key="2">
    <source>
        <dbReference type="SAM" id="SignalP"/>
    </source>
</evidence>
<sequence>MTTTHHIFLLIDGTRLIVAAVAQAAPHGAVVARWRCWCGWWAVANAAAQRSPLGWAMGSSQRIAAVAAVSHAKHYYNHTRPDVVQTSEATHYTVNIFFVSATLCGVLVAVCAACWRRTPPSDKPEDVAECGVYTVTSDARLGQTQVHSIPVTLILRWVEYSTRPVRVKAIGPTALRALRGTGVKHHRLPISGLLLRFAVQKDSITKLGPTRDSNPGPPGVQPYMLATTPPRQLKN</sequence>
<feature type="chain" id="PRO_5035436478" description="Transmembrane protein" evidence="2">
    <location>
        <begin position="25"/>
        <end position="235"/>
    </location>
</feature>
<dbReference type="AlphaFoldDB" id="A0A8J9Y4L5"/>
<keyword evidence="4" id="KW-1185">Reference proteome</keyword>
<evidence type="ECO:0000313" key="3">
    <source>
        <dbReference type="EMBL" id="CAH0713145.1"/>
    </source>
</evidence>
<feature type="region of interest" description="Disordered" evidence="1">
    <location>
        <begin position="205"/>
        <end position="235"/>
    </location>
</feature>
<evidence type="ECO:0008006" key="5">
    <source>
        <dbReference type="Google" id="ProtNLM"/>
    </source>
</evidence>
<proteinExistence type="predicted"/>
<accession>A0A8J9Y4L5</accession>
<evidence type="ECO:0000313" key="4">
    <source>
        <dbReference type="Proteomes" id="UP000838878"/>
    </source>
</evidence>
<reference evidence="3" key="1">
    <citation type="submission" date="2021-12" db="EMBL/GenBank/DDBJ databases">
        <authorList>
            <person name="Martin H S."/>
        </authorList>
    </citation>
    <scope>NUCLEOTIDE SEQUENCE</scope>
</reference>
<organism evidence="3 4">
    <name type="scientific">Brenthis ino</name>
    <name type="common">lesser marbled fritillary</name>
    <dbReference type="NCBI Taxonomy" id="405034"/>
    <lineage>
        <taxon>Eukaryota</taxon>
        <taxon>Metazoa</taxon>
        <taxon>Ecdysozoa</taxon>
        <taxon>Arthropoda</taxon>
        <taxon>Hexapoda</taxon>
        <taxon>Insecta</taxon>
        <taxon>Pterygota</taxon>
        <taxon>Neoptera</taxon>
        <taxon>Endopterygota</taxon>
        <taxon>Lepidoptera</taxon>
        <taxon>Glossata</taxon>
        <taxon>Ditrysia</taxon>
        <taxon>Papilionoidea</taxon>
        <taxon>Nymphalidae</taxon>
        <taxon>Heliconiinae</taxon>
        <taxon>Argynnini</taxon>
        <taxon>Brenthis</taxon>
    </lineage>
</organism>
<protein>
    <recommendedName>
        <fullName evidence="5">Transmembrane protein</fullName>
    </recommendedName>
</protein>
<feature type="non-terminal residue" evidence="3">
    <location>
        <position position="235"/>
    </location>
</feature>
<dbReference type="OrthoDB" id="7446149at2759"/>